<dbReference type="STRING" id="1472378.AU381_00730"/>
<dbReference type="EMBL" id="LPUX01000053">
    <property type="protein sequence ID" value="OAP40471.1"/>
    <property type="molecule type" value="Genomic_DNA"/>
</dbReference>
<comment type="caution">
    <text evidence="1">The sequence shown here is derived from an EMBL/GenBank/DDBJ whole genome shotgun (WGS) entry which is preliminary data.</text>
</comment>
<reference evidence="1 2" key="1">
    <citation type="journal article" date="2016" name="Int. J. Syst. Evol. Microbiol.">
        <title>Ensifer glycinis sp. nov., an novel rhizobial species associated with Glycine spp.</title>
        <authorList>
            <person name="Yan H."/>
            <person name="Yan J."/>
            <person name="Sui X.H."/>
            <person name="Wang E.T."/>
            <person name="Chen W.X."/>
            <person name="Zhang X.X."/>
            <person name="Chen W.F."/>
        </authorList>
    </citation>
    <scope>NUCLEOTIDE SEQUENCE [LARGE SCALE GENOMIC DNA]</scope>
    <source>
        <strain evidence="1 2">CCBAU 23380</strain>
    </source>
</reference>
<gene>
    <name evidence="1" type="ORF">AU381_00730</name>
</gene>
<accession>A0A178XZ07</accession>
<dbReference type="AlphaFoldDB" id="A0A178XZ07"/>
<proteinExistence type="predicted"/>
<evidence type="ECO:0000313" key="1">
    <source>
        <dbReference type="EMBL" id="OAP40471.1"/>
    </source>
</evidence>
<evidence type="ECO:0000313" key="2">
    <source>
        <dbReference type="Proteomes" id="UP000094025"/>
    </source>
</evidence>
<protein>
    <submittedName>
        <fullName evidence="1">Uncharacterized protein</fullName>
    </submittedName>
</protein>
<name>A0A178XZ07_9HYPH</name>
<keyword evidence="2" id="KW-1185">Reference proteome</keyword>
<sequence>MAGPAPVVNDAGGRGPTQLWATARTCPSEPHQHPGQFAFEEGLVHKNQEVFVDKYGVHN</sequence>
<organism evidence="1 2">
    <name type="scientific">Sinorhizobium glycinis</name>
    <dbReference type="NCBI Taxonomy" id="1472378"/>
    <lineage>
        <taxon>Bacteria</taxon>
        <taxon>Pseudomonadati</taxon>
        <taxon>Pseudomonadota</taxon>
        <taxon>Alphaproteobacteria</taxon>
        <taxon>Hyphomicrobiales</taxon>
        <taxon>Rhizobiaceae</taxon>
        <taxon>Sinorhizobium/Ensifer group</taxon>
        <taxon>Sinorhizobium</taxon>
    </lineage>
</organism>
<dbReference type="Proteomes" id="UP000094025">
    <property type="component" value="Unassembled WGS sequence"/>
</dbReference>